<protein>
    <recommendedName>
        <fullName evidence="2">RING-type E3 ubiquitin transferase</fullName>
        <ecNumber evidence="2">2.3.2.27</ecNumber>
    </recommendedName>
</protein>
<evidence type="ECO:0000256" key="5">
    <source>
        <dbReference type="ARBA" id="ARBA00022786"/>
    </source>
</evidence>
<dbReference type="GO" id="GO:0016567">
    <property type="term" value="P:protein ubiquitination"/>
    <property type="evidence" value="ECO:0007669"/>
    <property type="project" value="UniProtKB-ARBA"/>
</dbReference>
<evidence type="ECO:0000313" key="7">
    <source>
        <dbReference type="Proteomes" id="UP001607302"/>
    </source>
</evidence>
<dbReference type="Pfam" id="PF13432">
    <property type="entry name" value="TPR_16"/>
    <property type="match status" value="1"/>
</dbReference>
<keyword evidence="5" id="KW-0833">Ubl conjugation pathway</keyword>
<dbReference type="InterPro" id="IPR019734">
    <property type="entry name" value="TPR_rpt"/>
</dbReference>
<dbReference type="EC" id="2.3.2.27" evidence="2"/>
<dbReference type="Proteomes" id="UP001607302">
    <property type="component" value="Unassembled WGS sequence"/>
</dbReference>
<evidence type="ECO:0000313" key="6">
    <source>
        <dbReference type="EMBL" id="KAL2717499.1"/>
    </source>
</evidence>
<sequence>MSKMYSTANLSDKELKEQGNRLFSLHKYEDAANCYTKAIIKNPTQALYFTNRALCHLKLKRWESSCQDCRRALDIDPCSVKGHFFLGLALLESELYDEAVKHLQRGMFLSNNSN</sequence>
<keyword evidence="3" id="KW-0808">Transferase</keyword>
<evidence type="ECO:0000256" key="3">
    <source>
        <dbReference type="ARBA" id="ARBA00022679"/>
    </source>
</evidence>
<dbReference type="AlphaFoldDB" id="A0ABD2AA51"/>
<comment type="caution">
    <text evidence="6">The sequence shown here is derived from an EMBL/GenBank/DDBJ whole genome shotgun (WGS) entry which is preliminary data.</text>
</comment>
<name>A0ABD2AA51_VESSQ</name>
<dbReference type="InterPro" id="IPR011990">
    <property type="entry name" value="TPR-like_helical_dom_sf"/>
</dbReference>
<evidence type="ECO:0000256" key="4">
    <source>
        <dbReference type="ARBA" id="ARBA00022737"/>
    </source>
</evidence>
<dbReference type="GO" id="GO:0061630">
    <property type="term" value="F:ubiquitin protein ligase activity"/>
    <property type="evidence" value="ECO:0007669"/>
    <property type="project" value="UniProtKB-EC"/>
</dbReference>
<reference evidence="6 7" key="1">
    <citation type="journal article" date="2024" name="Ann. Entomol. Soc. Am.">
        <title>Genomic analyses of the southern and eastern yellowjacket wasps (Hymenoptera: Vespidae) reveal evolutionary signatures of social life.</title>
        <authorList>
            <person name="Catto M.A."/>
            <person name="Caine P.B."/>
            <person name="Orr S.E."/>
            <person name="Hunt B.G."/>
            <person name="Goodisman M.A.D."/>
        </authorList>
    </citation>
    <scope>NUCLEOTIDE SEQUENCE [LARGE SCALE GENOMIC DNA]</scope>
    <source>
        <strain evidence="6">233</strain>
        <tissue evidence="6">Head and thorax</tissue>
    </source>
</reference>
<proteinExistence type="predicted"/>
<keyword evidence="4" id="KW-0677">Repeat</keyword>
<evidence type="ECO:0000256" key="2">
    <source>
        <dbReference type="ARBA" id="ARBA00012483"/>
    </source>
</evidence>
<organism evidence="6 7">
    <name type="scientific">Vespula squamosa</name>
    <name type="common">Southern yellow jacket</name>
    <name type="synonym">Wasp</name>
    <dbReference type="NCBI Taxonomy" id="30214"/>
    <lineage>
        <taxon>Eukaryota</taxon>
        <taxon>Metazoa</taxon>
        <taxon>Ecdysozoa</taxon>
        <taxon>Arthropoda</taxon>
        <taxon>Hexapoda</taxon>
        <taxon>Insecta</taxon>
        <taxon>Pterygota</taxon>
        <taxon>Neoptera</taxon>
        <taxon>Endopterygota</taxon>
        <taxon>Hymenoptera</taxon>
        <taxon>Apocrita</taxon>
        <taxon>Aculeata</taxon>
        <taxon>Vespoidea</taxon>
        <taxon>Vespidae</taxon>
        <taxon>Vespinae</taxon>
        <taxon>Vespula</taxon>
    </lineage>
</organism>
<dbReference type="Gene3D" id="1.25.40.10">
    <property type="entry name" value="Tetratricopeptide repeat domain"/>
    <property type="match status" value="1"/>
</dbReference>
<dbReference type="SUPFAM" id="SSF48452">
    <property type="entry name" value="TPR-like"/>
    <property type="match status" value="1"/>
</dbReference>
<dbReference type="EMBL" id="JAUDFV010000153">
    <property type="protein sequence ID" value="KAL2717499.1"/>
    <property type="molecule type" value="Genomic_DNA"/>
</dbReference>
<evidence type="ECO:0000256" key="1">
    <source>
        <dbReference type="ARBA" id="ARBA00000900"/>
    </source>
</evidence>
<comment type="catalytic activity">
    <reaction evidence="1">
        <text>S-ubiquitinyl-[E2 ubiquitin-conjugating enzyme]-L-cysteine + [acceptor protein]-L-lysine = [E2 ubiquitin-conjugating enzyme]-L-cysteine + N(6)-ubiquitinyl-[acceptor protein]-L-lysine.</text>
        <dbReference type="EC" id="2.3.2.27"/>
    </reaction>
</comment>
<keyword evidence="7" id="KW-1185">Reference proteome</keyword>
<dbReference type="SMART" id="SM00028">
    <property type="entry name" value="TPR"/>
    <property type="match status" value="3"/>
</dbReference>
<gene>
    <name evidence="6" type="ORF">V1478_013199</name>
</gene>
<accession>A0ABD2AA51</accession>
<dbReference type="PANTHER" id="PTHR46803:SF2">
    <property type="entry name" value="E3 UBIQUITIN-PROTEIN LIGASE CHIP"/>
    <property type="match status" value="1"/>
</dbReference>
<dbReference type="PANTHER" id="PTHR46803">
    <property type="entry name" value="E3 UBIQUITIN-PROTEIN LIGASE CHIP"/>
    <property type="match status" value="1"/>
</dbReference>